<reference evidence="13" key="5">
    <citation type="submission" date="2020-12" db="UniProtKB">
        <authorList>
            <consortium name="EnsemblPlants"/>
        </authorList>
    </citation>
    <scope>IDENTIFICATION</scope>
</reference>
<keyword evidence="2" id="KW-0444">Lipid biosynthesis</keyword>
<comment type="subcellular location">
    <subcellularLocation>
        <location evidence="1">Membrane</location>
        <topology evidence="1">Multi-pass membrane protein</topology>
    </subcellularLocation>
</comment>
<evidence type="ECO:0000256" key="9">
    <source>
        <dbReference type="ARBA" id="ARBA00023160"/>
    </source>
</evidence>
<accession>K0H6Z1</accession>
<organism evidence="11">
    <name type="scientific">Physcomitrium patens</name>
    <name type="common">Spreading-leaved earth moss</name>
    <name type="synonym">Physcomitrella patens</name>
    <dbReference type="NCBI Taxonomy" id="3218"/>
    <lineage>
        <taxon>Eukaryota</taxon>
        <taxon>Viridiplantae</taxon>
        <taxon>Streptophyta</taxon>
        <taxon>Embryophyta</taxon>
        <taxon>Bryophyta</taxon>
        <taxon>Bryophytina</taxon>
        <taxon>Bryopsida</taxon>
        <taxon>Funariidae</taxon>
        <taxon>Funariales</taxon>
        <taxon>Funariaceae</taxon>
        <taxon>Physcomitrium</taxon>
    </lineage>
</organism>
<evidence type="ECO:0000256" key="2">
    <source>
        <dbReference type="ARBA" id="ARBA00022516"/>
    </source>
</evidence>
<reference evidence="11" key="3">
    <citation type="journal article" date="2013" name="Appl. Microbiol. Biotechnol.">
        <title>Two novel Physcomitrella patens fatty acid elongases (ELOs): identification and functional characterization.</title>
        <authorList>
            <person name="Eiamsa-Ard P."/>
            <person name="Kanjana-Opas A."/>
            <person name="Cahoon E.B."/>
            <person name="Chodok P."/>
            <person name="Kaewsuwan S."/>
        </authorList>
    </citation>
    <scope>NUCLEOTIDE SEQUENCE</scope>
    <source>
        <strain evidence="11">A</strain>
    </source>
</reference>
<evidence type="ECO:0000256" key="8">
    <source>
        <dbReference type="ARBA" id="ARBA00023136"/>
    </source>
</evidence>
<dbReference type="GO" id="GO:0005789">
    <property type="term" value="C:endoplasmic reticulum membrane"/>
    <property type="evidence" value="ECO:0000318"/>
    <property type="project" value="GO_Central"/>
</dbReference>
<dbReference type="GO" id="GO:0034626">
    <property type="term" value="P:fatty acid elongation, polyunsaturated fatty acid"/>
    <property type="evidence" value="ECO:0000318"/>
    <property type="project" value="GO_Central"/>
</dbReference>
<feature type="transmembrane region" description="Helical" evidence="10">
    <location>
        <begin position="267"/>
        <end position="288"/>
    </location>
</feature>
<keyword evidence="3" id="KW-0808">Transferase</keyword>
<reference evidence="12 14" key="4">
    <citation type="journal article" date="2018" name="Plant J.">
        <title>The Physcomitrella patens chromosome-scale assembly reveals moss genome structure and evolution.</title>
        <authorList>
            <person name="Lang D."/>
            <person name="Ullrich K.K."/>
            <person name="Murat F."/>
            <person name="Fuchs J."/>
            <person name="Jenkins J."/>
            <person name="Haas F.B."/>
            <person name="Piednoel M."/>
            <person name="Gundlach H."/>
            <person name="Van Bel M."/>
            <person name="Meyberg R."/>
            <person name="Vives C."/>
            <person name="Morata J."/>
            <person name="Symeonidi A."/>
            <person name="Hiss M."/>
            <person name="Muchero W."/>
            <person name="Kamisugi Y."/>
            <person name="Saleh O."/>
            <person name="Blanc G."/>
            <person name="Decker E.L."/>
            <person name="van Gessel N."/>
            <person name="Grimwood J."/>
            <person name="Hayes R.D."/>
            <person name="Graham S.W."/>
            <person name="Gunter L.E."/>
            <person name="McDaniel S.F."/>
            <person name="Hoernstein S.N.W."/>
            <person name="Larsson A."/>
            <person name="Li F.W."/>
            <person name="Perroud P.F."/>
            <person name="Phillips J."/>
            <person name="Ranjan P."/>
            <person name="Rokshar D.S."/>
            <person name="Rothfels C.J."/>
            <person name="Schneider L."/>
            <person name="Shu S."/>
            <person name="Stevenson D.W."/>
            <person name="Thummler F."/>
            <person name="Tillich M."/>
            <person name="Villarreal Aguilar J.C."/>
            <person name="Widiez T."/>
            <person name="Wong G.K."/>
            <person name="Wymore A."/>
            <person name="Zhang Y."/>
            <person name="Zimmer A.D."/>
            <person name="Quatrano R.S."/>
            <person name="Mayer K.F.X."/>
            <person name="Goodstein D."/>
            <person name="Casacuberta J.M."/>
            <person name="Vandepoele K."/>
            <person name="Reski R."/>
            <person name="Cuming A.C."/>
            <person name="Tuskan G.A."/>
            <person name="Maumus F."/>
            <person name="Salse J."/>
            <person name="Schmutz J."/>
            <person name="Rensing S.A."/>
        </authorList>
    </citation>
    <scope>NUCLEOTIDE SEQUENCE [LARGE SCALE GENOMIC DNA]</scope>
    <source>
        <strain evidence="13 14">cv. Gransden 2004</strain>
    </source>
</reference>
<dbReference type="GO" id="GO:0030148">
    <property type="term" value="P:sphingolipid biosynthetic process"/>
    <property type="evidence" value="ECO:0000318"/>
    <property type="project" value="GO_Central"/>
</dbReference>
<evidence type="ECO:0000256" key="4">
    <source>
        <dbReference type="ARBA" id="ARBA00022692"/>
    </source>
</evidence>
<dbReference type="GO" id="GO:0009922">
    <property type="term" value="F:fatty acid elongase activity"/>
    <property type="evidence" value="ECO:0000314"/>
    <property type="project" value="CACAO"/>
</dbReference>
<keyword evidence="8 10" id="KW-0472">Membrane</keyword>
<feature type="transmembrane region" description="Helical" evidence="10">
    <location>
        <begin position="92"/>
        <end position="111"/>
    </location>
</feature>
<reference evidence="12 14" key="1">
    <citation type="journal article" date="2008" name="Science">
        <title>The Physcomitrella genome reveals evolutionary insights into the conquest of land by plants.</title>
        <authorList>
            <person name="Rensing S."/>
            <person name="Lang D."/>
            <person name="Zimmer A."/>
            <person name="Terry A."/>
            <person name="Salamov A."/>
            <person name="Shapiro H."/>
            <person name="Nishiyama T."/>
            <person name="Perroud P.-F."/>
            <person name="Lindquist E."/>
            <person name="Kamisugi Y."/>
            <person name="Tanahashi T."/>
            <person name="Sakakibara K."/>
            <person name="Fujita T."/>
            <person name="Oishi K."/>
            <person name="Shin-I T."/>
            <person name="Kuroki Y."/>
            <person name="Toyoda A."/>
            <person name="Suzuki Y."/>
            <person name="Hashimoto A."/>
            <person name="Yamaguchi K."/>
            <person name="Sugano A."/>
            <person name="Kohara Y."/>
            <person name="Fujiyama A."/>
            <person name="Anterola A."/>
            <person name="Aoki S."/>
            <person name="Ashton N."/>
            <person name="Barbazuk W.B."/>
            <person name="Barker E."/>
            <person name="Bennetzen J."/>
            <person name="Bezanilla M."/>
            <person name="Blankenship R."/>
            <person name="Cho S.H."/>
            <person name="Dutcher S."/>
            <person name="Estelle M."/>
            <person name="Fawcett J.A."/>
            <person name="Gundlach H."/>
            <person name="Hanada K."/>
            <person name="Heyl A."/>
            <person name="Hicks K.A."/>
            <person name="Hugh J."/>
            <person name="Lohr M."/>
            <person name="Mayer K."/>
            <person name="Melkozernov A."/>
            <person name="Murata T."/>
            <person name="Nelson D."/>
            <person name="Pils B."/>
            <person name="Prigge M."/>
            <person name="Reiss B."/>
            <person name="Renner T."/>
            <person name="Rombauts S."/>
            <person name="Rushton P."/>
            <person name="Sanderfoot A."/>
            <person name="Schween G."/>
            <person name="Shiu S.-H."/>
            <person name="Stueber K."/>
            <person name="Theodoulou F.L."/>
            <person name="Tu H."/>
            <person name="Van de Peer Y."/>
            <person name="Verrier P.J."/>
            <person name="Waters E."/>
            <person name="Wood A."/>
            <person name="Yang L."/>
            <person name="Cove D."/>
            <person name="Cuming A."/>
            <person name="Hasebe M."/>
            <person name="Lucas S."/>
            <person name="Mishler D.B."/>
            <person name="Reski R."/>
            <person name="Grigoriev I."/>
            <person name="Quatrano R.S."/>
            <person name="Boore J.L."/>
        </authorList>
    </citation>
    <scope>NUCLEOTIDE SEQUENCE [LARGE SCALE GENOMIC DNA]</scope>
    <source>
        <strain evidence="13 14">cv. Gransden 2004</strain>
    </source>
</reference>
<reference evidence="11" key="2">
    <citation type="submission" date="2012-07" db="EMBL/GenBank/DDBJ databases">
        <authorList>
            <person name="Eiamsa-ard P."/>
            <person name="Kanjana-Opas A."/>
            <person name="Cahoon E.B."/>
            <person name="Chodok P."/>
            <person name="Kaewsuwan S."/>
        </authorList>
    </citation>
    <scope>NUCLEOTIDE SEQUENCE</scope>
    <source>
        <strain evidence="11">A</strain>
    </source>
</reference>
<keyword evidence="7" id="KW-0443">Lipid metabolism</keyword>
<keyword evidence="14" id="KW-1185">Reference proteome</keyword>
<dbReference type="InterPro" id="IPR002076">
    <property type="entry name" value="ELO_fam"/>
</dbReference>
<keyword evidence="9" id="KW-0275">Fatty acid biosynthesis</keyword>
<dbReference type="PANTHER" id="PTHR11157">
    <property type="entry name" value="FATTY ACID ACYL TRANSFERASE-RELATED"/>
    <property type="match status" value="1"/>
</dbReference>
<evidence type="ECO:0000256" key="6">
    <source>
        <dbReference type="ARBA" id="ARBA00022989"/>
    </source>
</evidence>
<evidence type="ECO:0000256" key="3">
    <source>
        <dbReference type="ARBA" id="ARBA00022679"/>
    </source>
</evidence>
<dbReference type="AlphaFoldDB" id="K0H6Z1"/>
<dbReference type="InterPro" id="IPR030457">
    <property type="entry name" value="ELO_CS"/>
</dbReference>
<gene>
    <name evidence="11" type="primary">ELO1</name>
    <name evidence="13" type="synonym">LOC112274830</name>
    <name evidence="12" type="ORF">PHYPA_026519</name>
</gene>
<keyword evidence="5" id="KW-0276">Fatty acid metabolism</keyword>
<dbReference type="PANTHER" id="PTHR11157:SF165">
    <property type="entry name" value="ELONGASE"/>
    <property type="match status" value="1"/>
</dbReference>
<feature type="transmembrane region" description="Helical" evidence="10">
    <location>
        <begin position="227"/>
        <end position="247"/>
    </location>
</feature>
<evidence type="ECO:0000256" key="5">
    <source>
        <dbReference type="ARBA" id="ARBA00022832"/>
    </source>
</evidence>
<protein>
    <submittedName>
        <fullName evidence="11">Elongase</fullName>
    </submittedName>
</protein>
<dbReference type="PROSITE" id="PS01188">
    <property type="entry name" value="ELO"/>
    <property type="match status" value="1"/>
</dbReference>
<sequence>MAAFSEPVDWLADNAARDVGWQMVHVGDKAHNLTLNPATSSFAVALESTSLWSISTLDYAVHRFLKDFVELDMRKPSTITAGLPLVSSPTPVVLAIFAYIVVVWLWSSYIRRVGLKPRSQDPGWLRALVVVHNWFLCCLSFYMGCGIISEARHHGYSFFGNSGNDGEVKMGFYIYIFYVSKLYEFMDTIVMLLRMNLRQITFLHVYHHASISFVWWIISYVCPYGPAYFSAALNSWIHVFMYLYYLLAATIAKDEERRRKYLFWGKYLTMFQMLQFVSFIGQAVHGLVNPSTYPKNMPRMLFLYSLSLLILFCNFFVAKYMKSSPKLQSKPFKTE</sequence>
<evidence type="ECO:0000313" key="13">
    <source>
        <dbReference type="EnsemblPlants" id="Pp3c22_260V3.1"/>
    </source>
</evidence>
<name>K0H6Z1_PHYPA</name>
<dbReference type="PaxDb" id="3218-PP1S251_26V6.1"/>
<dbReference type="EMBL" id="ABEU02000022">
    <property type="protein sequence ID" value="PNR30203.1"/>
    <property type="molecule type" value="Genomic_DNA"/>
</dbReference>
<evidence type="ECO:0000313" key="11">
    <source>
        <dbReference type="EMBL" id="AFU35740.1"/>
    </source>
</evidence>
<keyword evidence="4 10" id="KW-0812">Transmembrane</keyword>
<feature type="transmembrane region" description="Helical" evidence="10">
    <location>
        <begin position="172"/>
        <end position="193"/>
    </location>
</feature>
<proteinExistence type="evidence at transcript level"/>
<dbReference type="EnsemblPlants" id="Pp3c22_260V3.2">
    <property type="protein sequence ID" value="Pp3c22_260V3.2"/>
    <property type="gene ID" value="Pp3c22_260"/>
</dbReference>
<feature type="transmembrane region" description="Helical" evidence="10">
    <location>
        <begin position="205"/>
        <end position="221"/>
    </location>
</feature>
<keyword evidence="6 10" id="KW-1133">Transmembrane helix</keyword>
<evidence type="ECO:0000256" key="10">
    <source>
        <dbReference type="SAM" id="Phobius"/>
    </source>
</evidence>
<dbReference type="Proteomes" id="UP000006727">
    <property type="component" value="Chromosome 22"/>
</dbReference>
<dbReference type="GO" id="GO:0042761">
    <property type="term" value="P:very long-chain fatty acid biosynthetic process"/>
    <property type="evidence" value="ECO:0000318"/>
    <property type="project" value="GO_Central"/>
</dbReference>
<feature type="transmembrane region" description="Helical" evidence="10">
    <location>
        <begin position="123"/>
        <end position="149"/>
    </location>
</feature>
<dbReference type="Gramene" id="Pp3c22_260V3.1">
    <property type="protein sequence ID" value="Pp3c22_260V3.1"/>
    <property type="gene ID" value="Pp3c22_260"/>
</dbReference>
<evidence type="ECO:0000256" key="7">
    <source>
        <dbReference type="ARBA" id="ARBA00023098"/>
    </source>
</evidence>
<dbReference type="GO" id="GO:0034625">
    <property type="term" value="P:fatty acid elongation, monounsaturated fatty acid"/>
    <property type="evidence" value="ECO:0000318"/>
    <property type="project" value="GO_Central"/>
</dbReference>
<dbReference type="EnsemblPlants" id="Pp3c22_260V3.1">
    <property type="protein sequence ID" value="Pp3c22_260V3.1"/>
    <property type="gene ID" value="Pp3c22_260"/>
</dbReference>
<dbReference type="OrthoDB" id="434092at2759"/>
<dbReference type="GO" id="GO:0019367">
    <property type="term" value="P:fatty acid elongation, saturated fatty acid"/>
    <property type="evidence" value="ECO:0000318"/>
    <property type="project" value="GO_Central"/>
</dbReference>
<evidence type="ECO:0000313" key="12">
    <source>
        <dbReference type="EMBL" id="PNR30203.1"/>
    </source>
</evidence>
<evidence type="ECO:0000313" key="14">
    <source>
        <dbReference type="Proteomes" id="UP000006727"/>
    </source>
</evidence>
<dbReference type="EMBL" id="JX436487">
    <property type="protein sequence ID" value="AFU35740.1"/>
    <property type="molecule type" value="mRNA"/>
</dbReference>
<evidence type="ECO:0000256" key="1">
    <source>
        <dbReference type="ARBA" id="ARBA00004141"/>
    </source>
</evidence>
<dbReference type="Gramene" id="Pp3c22_260V3.2">
    <property type="protein sequence ID" value="Pp3c22_260V3.2"/>
    <property type="gene ID" value="Pp3c22_260"/>
</dbReference>
<feature type="transmembrane region" description="Helical" evidence="10">
    <location>
        <begin position="300"/>
        <end position="321"/>
    </location>
</feature>
<dbReference type="STRING" id="3218.K0H6Z1"/>
<dbReference type="Pfam" id="PF01151">
    <property type="entry name" value="ELO"/>
    <property type="match status" value="1"/>
</dbReference>